<dbReference type="PANTHER" id="PTHR21180:SF32">
    <property type="entry name" value="ENDONUCLEASE_EXONUCLEASE_PHOSPHATASE FAMILY DOMAIN-CONTAINING PROTEIN 1"/>
    <property type="match status" value="1"/>
</dbReference>
<dbReference type="Proteomes" id="UP000286113">
    <property type="component" value="Unassembled WGS sequence"/>
</dbReference>
<evidence type="ECO:0000313" key="4">
    <source>
        <dbReference type="Proteomes" id="UP000285776"/>
    </source>
</evidence>
<dbReference type="Proteomes" id="UP000286211">
    <property type="component" value="Unassembled WGS sequence"/>
</dbReference>
<dbReference type="PANTHER" id="PTHR21180">
    <property type="entry name" value="ENDONUCLEASE/EXONUCLEASE/PHOSPHATASE FAMILY DOMAIN-CONTAINING PROTEIN 1"/>
    <property type="match status" value="1"/>
</dbReference>
<evidence type="ECO:0000313" key="3">
    <source>
        <dbReference type="EMBL" id="RHK11631.1"/>
    </source>
</evidence>
<accession>A0A412J3U0</accession>
<evidence type="ECO:0000313" key="6">
    <source>
        <dbReference type="Proteomes" id="UP000286211"/>
    </source>
</evidence>
<dbReference type="EMBL" id="QRNB01000014">
    <property type="protein sequence ID" value="RHK11631.1"/>
    <property type="molecule type" value="Genomic_DNA"/>
</dbReference>
<dbReference type="Gene3D" id="1.10.150.280">
    <property type="entry name" value="AF1531-like domain"/>
    <property type="match status" value="2"/>
</dbReference>
<comment type="caution">
    <text evidence="3">The sequence shown here is derived from an EMBL/GenBank/DDBJ whole genome shotgun (WGS) entry which is preliminary data.</text>
</comment>
<dbReference type="AlphaFoldDB" id="A0A412J3U0"/>
<evidence type="ECO:0000313" key="1">
    <source>
        <dbReference type="EMBL" id="RGS46903.1"/>
    </source>
</evidence>
<dbReference type="SUPFAM" id="SSF47781">
    <property type="entry name" value="RuvA domain 2-like"/>
    <property type="match status" value="3"/>
</dbReference>
<dbReference type="EMBL" id="QSAV01000004">
    <property type="protein sequence ID" value="RGW82197.1"/>
    <property type="molecule type" value="Genomic_DNA"/>
</dbReference>
<evidence type="ECO:0000313" key="5">
    <source>
        <dbReference type="Proteomes" id="UP000286113"/>
    </source>
</evidence>
<dbReference type="InterPro" id="IPR010994">
    <property type="entry name" value="RuvA_2-like"/>
</dbReference>
<dbReference type="GO" id="GO:0015628">
    <property type="term" value="P:protein secretion by the type II secretion system"/>
    <property type="evidence" value="ECO:0007669"/>
    <property type="project" value="TreeGrafter"/>
</dbReference>
<dbReference type="EMBL" id="QRVN01000015">
    <property type="protein sequence ID" value="RGS46903.1"/>
    <property type="molecule type" value="Genomic_DNA"/>
</dbReference>
<dbReference type="Pfam" id="PF12836">
    <property type="entry name" value="HHH_3"/>
    <property type="match status" value="3"/>
</dbReference>
<dbReference type="InterPro" id="IPR051675">
    <property type="entry name" value="Endo/Exo/Phosphatase_dom_1"/>
</dbReference>
<name>A0A412J3U0_9BACT</name>
<gene>
    <name evidence="3" type="ORF">DW079_04040</name>
    <name evidence="2" type="ORF">DWV53_02040</name>
    <name evidence="1" type="ORF">DWX90_08180</name>
</gene>
<dbReference type="Gene3D" id="1.10.150.310">
    <property type="entry name" value="Tex RuvX-like domain-like"/>
    <property type="match status" value="1"/>
</dbReference>
<dbReference type="GO" id="GO:0015627">
    <property type="term" value="C:type II protein secretion system complex"/>
    <property type="evidence" value="ECO:0007669"/>
    <property type="project" value="TreeGrafter"/>
</dbReference>
<proteinExistence type="predicted"/>
<organism evidence="3 6">
    <name type="scientific">Segatella copri</name>
    <dbReference type="NCBI Taxonomy" id="165179"/>
    <lineage>
        <taxon>Bacteria</taxon>
        <taxon>Pseudomonadati</taxon>
        <taxon>Bacteroidota</taxon>
        <taxon>Bacteroidia</taxon>
        <taxon>Bacteroidales</taxon>
        <taxon>Prevotellaceae</taxon>
        <taxon>Segatella</taxon>
    </lineage>
</organism>
<evidence type="ECO:0000313" key="2">
    <source>
        <dbReference type="EMBL" id="RGW82197.1"/>
    </source>
</evidence>
<protein>
    <submittedName>
        <fullName evidence="3">Helix-hairpin-helix domain-containing protein</fullName>
    </submittedName>
</protein>
<dbReference type="Proteomes" id="UP000285776">
    <property type="component" value="Unassembled WGS sequence"/>
</dbReference>
<reference evidence="4 5" key="1">
    <citation type="submission" date="2018-08" db="EMBL/GenBank/DDBJ databases">
        <title>A genome reference for cultivated species of the human gut microbiota.</title>
        <authorList>
            <person name="Zou Y."/>
            <person name="Xue W."/>
            <person name="Luo G."/>
        </authorList>
    </citation>
    <scope>NUCLEOTIDE SEQUENCE [LARGE SCALE GENOMIC DNA]</scope>
    <source>
        <strain evidence="2 4">AF10-17</strain>
        <strain evidence="1 5">AF22-1</strain>
        <strain evidence="3 6">AF46-2NS</strain>
    </source>
</reference>
<sequence>MKFLKNFFYINYHERRALLIILTLLVVSTTMIFIVGSKETMPSEKQQAHNDSIIRHATRQHPGYYEDGLQSSEVFAFDPNTASQSDFQRLGLESWQARSIIKYRNKGGIFRTPRDFARVYGLTKKQFEKLLPFIRIGKDYQPAANFYPRERYNYGYQETAIRTREERKKDTIQYSYPRKLKEGQYININSADTTELQKIPGIGSYYARSIIRYRERLGGFVSMSQIQEVEGVPETALHYMNIDAKHIRKMNVNQLSLTELRKHPYLNFYQAKEIVNYRRIHGPLKSAEELRLLKDFPPAEIERIKPYLAY</sequence>